<evidence type="ECO:0000259" key="2">
    <source>
        <dbReference type="Pfam" id="PF00345"/>
    </source>
</evidence>
<proteinExistence type="predicted"/>
<gene>
    <name evidence="3" type="ORF">LMG3328_01353</name>
</gene>
<dbReference type="InterPro" id="IPR050643">
    <property type="entry name" value="Periplasmic_pilus_chap"/>
</dbReference>
<dbReference type="InterPro" id="IPR016147">
    <property type="entry name" value="Pili_assmbl_chaperone_N"/>
</dbReference>
<evidence type="ECO:0000313" key="3">
    <source>
        <dbReference type="EMBL" id="CAB3842693.1"/>
    </source>
</evidence>
<dbReference type="Proteomes" id="UP000494122">
    <property type="component" value="Unassembled WGS sequence"/>
</dbReference>
<evidence type="ECO:0000256" key="1">
    <source>
        <dbReference type="SAM" id="SignalP"/>
    </source>
</evidence>
<dbReference type="Pfam" id="PF00345">
    <property type="entry name" value="PapD_N"/>
    <property type="match status" value="1"/>
</dbReference>
<name>A0A6S7CEZ2_9BURK</name>
<protein>
    <recommendedName>
        <fullName evidence="2">Pili assembly chaperone N-terminal domain-containing protein</fullName>
    </recommendedName>
</protein>
<keyword evidence="1" id="KW-0732">Signal</keyword>
<feature type="signal peptide" evidence="1">
    <location>
        <begin position="1"/>
        <end position="26"/>
    </location>
</feature>
<sequence length="241" mass="26002">MARALRRLAGAILTVAISLAAQSVQAATLQISPVLVDLAPQQGATGILLRNPGTTPIYGQVRVYAWDQAQGDDVLTPTQEIQASPPIIQVPPNGEQLVRLVRLGKDLAPVEQSYRLVIDEIPDPSTPLVNGVVLRMRYSVPVFVAGATPEPAPALAWHLSRQGREWVLRLDNSGTRYAQVASLQLLSGADAPLAKVDGLLGYALARRERQWRFPAKHDAAGQIRIRALVNGSPVTITPRVD</sequence>
<evidence type="ECO:0000313" key="4">
    <source>
        <dbReference type="Proteomes" id="UP000494122"/>
    </source>
</evidence>
<dbReference type="InterPro" id="IPR008962">
    <property type="entry name" value="PapD-like_sf"/>
</dbReference>
<feature type="chain" id="PRO_5028889175" description="Pili assembly chaperone N-terminal domain-containing protein" evidence="1">
    <location>
        <begin position="27"/>
        <end position="241"/>
    </location>
</feature>
<dbReference type="RefSeq" id="WP_197487194.1">
    <property type="nucleotide sequence ID" value="NZ_CADIJL010000007.1"/>
</dbReference>
<dbReference type="GO" id="GO:0071555">
    <property type="term" value="P:cell wall organization"/>
    <property type="evidence" value="ECO:0007669"/>
    <property type="project" value="InterPro"/>
</dbReference>
<dbReference type="Gene3D" id="2.60.40.10">
    <property type="entry name" value="Immunoglobulins"/>
    <property type="match status" value="1"/>
</dbReference>
<reference evidence="3 4" key="1">
    <citation type="submission" date="2020-04" db="EMBL/GenBank/DDBJ databases">
        <authorList>
            <person name="De Canck E."/>
        </authorList>
    </citation>
    <scope>NUCLEOTIDE SEQUENCE [LARGE SCALE GENOMIC DNA]</scope>
    <source>
        <strain evidence="3 4">LMG 3328</strain>
    </source>
</reference>
<dbReference type="PANTHER" id="PTHR30251">
    <property type="entry name" value="PILUS ASSEMBLY CHAPERONE"/>
    <property type="match status" value="1"/>
</dbReference>
<dbReference type="SUPFAM" id="SSF49354">
    <property type="entry name" value="PapD-like"/>
    <property type="match status" value="1"/>
</dbReference>
<accession>A0A6S7CEZ2</accession>
<dbReference type="EMBL" id="CADILE010000003">
    <property type="protein sequence ID" value="CAB3842693.1"/>
    <property type="molecule type" value="Genomic_DNA"/>
</dbReference>
<dbReference type="PANTHER" id="PTHR30251:SF4">
    <property type="entry name" value="SLR1668 PROTEIN"/>
    <property type="match status" value="1"/>
</dbReference>
<dbReference type="AlphaFoldDB" id="A0A6S7CEZ2"/>
<organism evidence="3 4">
    <name type="scientific">Achromobacter ruhlandii</name>
    <dbReference type="NCBI Taxonomy" id="72557"/>
    <lineage>
        <taxon>Bacteria</taxon>
        <taxon>Pseudomonadati</taxon>
        <taxon>Pseudomonadota</taxon>
        <taxon>Betaproteobacteria</taxon>
        <taxon>Burkholderiales</taxon>
        <taxon>Alcaligenaceae</taxon>
        <taxon>Achromobacter</taxon>
    </lineage>
</organism>
<dbReference type="InterPro" id="IPR013783">
    <property type="entry name" value="Ig-like_fold"/>
</dbReference>
<feature type="domain" description="Pili assembly chaperone N-terminal" evidence="2">
    <location>
        <begin position="29"/>
        <end position="144"/>
    </location>
</feature>
<dbReference type="GO" id="GO:0030288">
    <property type="term" value="C:outer membrane-bounded periplasmic space"/>
    <property type="evidence" value="ECO:0007669"/>
    <property type="project" value="InterPro"/>
</dbReference>